<reference evidence="8 9" key="1">
    <citation type="submission" date="2016-10" db="EMBL/GenBank/DDBJ databases">
        <authorList>
            <person name="de Groot N.N."/>
        </authorList>
    </citation>
    <scope>NUCLEOTIDE SEQUENCE [LARGE SCALE GENOMIC DNA]</scope>
    <source>
        <strain evidence="8 9">CGMCC 4.1877</strain>
    </source>
</reference>
<dbReference type="EMBL" id="FOUY01000025">
    <property type="protein sequence ID" value="SFN95484.1"/>
    <property type="molecule type" value="Genomic_DNA"/>
</dbReference>
<keyword evidence="5" id="KW-0676">Redox-active center</keyword>
<dbReference type="InterPro" id="IPR036249">
    <property type="entry name" value="Thioredoxin-like_sf"/>
</dbReference>
<dbReference type="AlphaFoldDB" id="A0A1I5D884"/>
<dbReference type="STRING" id="260086.SAMN05216207_102573"/>
<evidence type="ECO:0000313" key="8">
    <source>
        <dbReference type="EMBL" id="SFN95484.1"/>
    </source>
</evidence>
<dbReference type="PANTHER" id="PTHR13887:SF14">
    <property type="entry name" value="DISULFIDE BOND FORMATION PROTEIN D"/>
    <property type="match status" value="1"/>
</dbReference>
<protein>
    <submittedName>
        <fullName evidence="8">Protein-disulfide isomerase</fullName>
    </submittedName>
</protein>
<dbReference type="GO" id="GO:0016853">
    <property type="term" value="F:isomerase activity"/>
    <property type="evidence" value="ECO:0007669"/>
    <property type="project" value="UniProtKB-KW"/>
</dbReference>
<evidence type="ECO:0000259" key="7">
    <source>
        <dbReference type="Pfam" id="PF13462"/>
    </source>
</evidence>
<evidence type="ECO:0000256" key="2">
    <source>
        <dbReference type="ARBA" id="ARBA00022729"/>
    </source>
</evidence>
<dbReference type="Pfam" id="PF13462">
    <property type="entry name" value="Thioredoxin_4"/>
    <property type="match status" value="1"/>
</dbReference>
<keyword evidence="9" id="KW-1185">Reference proteome</keyword>
<evidence type="ECO:0000256" key="6">
    <source>
        <dbReference type="SAM" id="Phobius"/>
    </source>
</evidence>
<feature type="transmembrane region" description="Helical" evidence="6">
    <location>
        <begin position="21"/>
        <end position="44"/>
    </location>
</feature>
<dbReference type="CDD" id="cd02972">
    <property type="entry name" value="DsbA_family"/>
    <property type="match status" value="1"/>
</dbReference>
<dbReference type="Gene3D" id="3.40.30.10">
    <property type="entry name" value="Glutaredoxin"/>
    <property type="match status" value="1"/>
</dbReference>
<keyword evidence="6" id="KW-0472">Membrane</keyword>
<dbReference type="Proteomes" id="UP000199614">
    <property type="component" value="Unassembled WGS sequence"/>
</dbReference>
<evidence type="ECO:0000256" key="3">
    <source>
        <dbReference type="ARBA" id="ARBA00023002"/>
    </source>
</evidence>
<dbReference type="GO" id="GO:0016491">
    <property type="term" value="F:oxidoreductase activity"/>
    <property type="evidence" value="ECO:0007669"/>
    <property type="project" value="UniProtKB-KW"/>
</dbReference>
<keyword evidence="4" id="KW-1015">Disulfide bond</keyword>
<evidence type="ECO:0000313" key="9">
    <source>
        <dbReference type="Proteomes" id="UP000199614"/>
    </source>
</evidence>
<dbReference type="PANTHER" id="PTHR13887">
    <property type="entry name" value="GLUTATHIONE S-TRANSFERASE KAPPA"/>
    <property type="match status" value="1"/>
</dbReference>
<keyword evidence="6" id="KW-0812">Transmembrane</keyword>
<feature type="domain" description="Thioredoxin-like fold" evidence="7">
    <location>
        <begin position="61"/>
        <end position="226"/>
    </location>
</feature>
<gene>
    <name evidence="8" type="ORF">SAMN05216207_102573</name>
</gene>
<dbReference type="OrthoDB" id="4135024at2"/>
<evidence type="ECO:0000256" key="5">
    <source>
        <dbReference type="ARBA" id="ARBA00023284"/>
    </source>
</evidence>
<dbReference type="SUPFAM" id="SSF52833">
    <property type="entry name" value="Thioredoxin-like"/>
    <property type="match status" value="1"/>
</dbReference>
<proteinExistence type="inferred from homology"/>
<sequence length="228" mass="23864">MMAGKRKAPTKNPLTSKRGPSQATVIGLIVVVAFAALVGVGVYWNNAPREVVVPANATAQGVPTGNSAAPNKISVYLDFQCPMCKQFEALSGSTLEELRDTGQAEVTYHPIAILDRASTDQYSSRSAAAAGCAADAGVFPQFEKLLYENQPPEGGPGLPNDQLAQLAQQAGAGPEVGQCIEDKRFEPWAQGVTEQAFEAGVQSTPTVLVNGQKVDNPTPDGIRQALAG</sequence>
<keyword evidence="8" id="KW-0413">Isomerase</keyword>
<keyword evidence="6" id="KW-1133">Transmembrane helix</keyword>
<dbReference type="RefSeq" id="WP_093348383.1">
    <property type="nucleotide sequence ID" value="NZ_FOUY01000025.1"/>
</dbReference>
<evidence type="ECO:0000256" key="4">
    <source>
        <dbReference type="ARBA" id="ARBA00023157"/>
    </source>
</evidence>
<comment type="similarity">
    <text evidence="1">Belongs to the thioredoxin family. DsbA subfamily.</text>
</comment>
<keyword evidence="3" id="KW-0560">Oxidoreductase</keyword>
<keyword evidence="2" id="KW-0732">Signal</keyword>
<organism evidence="8 9">
    <name type="scientific">Pseudonocardia ammonioxydans</name>
    <dbReference type="NCBI Taxonomy" id="260086"/>
    <lineage>
        <taxon>Bacteria</taxon>
        <taxon>Bacillati</taxon>
        <taxon>Actinomycetota</taxon>
        <taxon>Actinomycetes</taxon>
        <taxon>Pseudonocardiales</taxon>
        <taxon>Pseudonocardiaceae</taxon>
        <taxon>Pseudonocardia</taxon>
    </lineage>
</organism>
<accession>A0A1I5D884</accession>
<name>A0A1I5D884_PSUAM</name>
<dbReference type="InterPro" id="IPR012336">
    <property type="entry name" value="Thioredoxin-like_fold"/>
</dbReference>
<evidence type="ECO:0000256" key="1">
    <source>
        <dbReference type="ARBA" id="ARBA00005791"/>
    </source>
</evidence>